<keyword evidence="4" id="KW-1185">Reference proteome</keyword>
<evidence type="ECO:0000313" key="4">
    <source>
        <dbReference type="Proteomes" id="UP001178461"/>
    </source>
</evidence>
<evidence type="ECO:0000256" key="1">
    <source>
        <dbReference type="SAM" id="MobiDB-lite"/>
    </source>
</evidence>
<evidence type="ECO:0000313" key="3">
    <source>
        <dbReference type="EMBL" id="CAI5764665.1"/>
    </source>
</evidence>
<proteinExistence type="predicted"/>
<dbReference type="SMART" id="SM00498">
    <property type="entry name" value="FH2"/>
    <property type="match status" value="1"/>
</dbReference>
<dbReference type="PROSITE" id="PS51444">
    <property type="entry name" value="FH2"/>
    <property type="match status" value="1"/>
</dbReference>
<gene>
    <name evidence="3" type="ORF">PODLI_1B002438</name>
</gene>
<evidence type="ECO:0000259" key="2">
    <source>
        <dbReference type="PROSITE" id="PS51444"/>
    </source>
</evidence>
<dbReference type="InterPro" id="IPR015425">
    <property type="entry name" value="FH2_Formin"/>
</dbReference>
<accession>A0AA35NX13</accession>
<dbReference type="Proteomes" id="UP001178461">
    <property type="component" value="Chromosome 1"/>
</dbReference>
<dbReference type="InterPro" id="IPR042201">
    <property type="entry name" value="FH2_Formin_sf"/>
</dbReference>
<protein>
    <recommendedName>
        <fullName evidence="2">FH2 domain-containing protein</fullName>
    </recommendedName>
</protein>
<name>A0AA35NX13_9SAUR</name>
<reference evidence="3" key="1">
    <citation type="submission" date="2022-12" db="EMBL/GenBank/DDBJ databases">
        <authorList>
            <person name="Alioto T."/>
            <person name="Alioto T."/>
            <person name="Gomez Garrido J."/>
        </authorList>
    </citation>
    <scope>NUCLEOTIDE SEQUENCE</scope>
</reference>
<feature type="domain" description="FH2" evidence="2">
    <location>
        <begin position="121"/>
        <end position="510"/>
    </location>
</feature>
<sequence>MMEQPLSCKECFAKSHMGAKHLTKKTSKCIQVDMDLEEEPSSGKRSSQDILDPMEATTTSPSSEHLRSCQLPTAHATPREFPSLPMLRLPLSPLPPPPSPPLMKATSLCNKALPSCSVEGSTKAQRPMLKMKPFNWQTLPLDATKSGRSLWTSAVTNGDEAIEPDYISIERLFCVSQASQQEKTELRLKKPKEISFVDRKKSLHLNIVLKQFKCSNQQIADMIWKGDRSMFDEETLKNLMKLLPKNHEIERMKAFKGEKAKLGNADQFYLCLLEVPSYHLRIEGMLICTETNIMLDLLWPKAKLVRAAAETLLTNRRLPLFCQLILKVGNFLNYGRHSGNAGGFRISTLLKLTETRANKNSITLLHHILEEVEKKHRDLLQLPSDLECVSKAAGINVKEMQVEVEGLLKKLLEIEQKIFSSKDDVKVQFGKSIKDSINASKELGEEMNALVEKKAELADYLCEDRNTHSLDDLFNTMKTFRDLFIKVLKENQDRREQVVKAEKRKNLLEEGEAAKRRKHC</sequence>
<dbReference type="Gene3D" id="1.20.58.2220">
    <property type="entry name" value="Formin, FH2 domain"/>
    <property type="match status" value="1"/>
</dbReference>
<organism evidence="3 4">
    <name type="scientific">Podarcis lilfordi</name>
    <name type="common">Lilford's wall lizard</name>
    <dbReference type="NCBI Taxonomy" id="74358"/>
    <lineage>
        <taxon>Eukaryota</taxon>
        <taxon>Metazoa</taxon>
        <taxon>Chordata</taxon>
        <taxon>Craniata</taxon>
        <taxon>Vertebrata</taxon>
        <taxon>Euteleostomi</taxon>
        <taxon>Lepidosauria</taxon>
        <taxon>Squamata</taxon>
        <taxon>Bifurcata</taxon>
        <taxon>Unidentata</taxon>
        <taxon>Episquamata</taxon>
        <taxon>Laterata</taxon>
        <taxon>Lacertibaenia</taxon>
        <taxon>Lacertidae</taxon>
        <taxon>Podarcis</taxon>
    </lineage>
</organism>
<dbReference type="PANTHER" id="PTHR46345">
    <property type="entry name" value="INVERTED FORMIN-2"/>
    <property type="match status" value="1"/>
</dbReference>
<feature type="region of interest" description="Disordered" evidence="1">
    <location>
        <begin position="35"/>
        <end position="69"/>
    </location>
</feature>
<dbReference type="Pfam" id="PF02181">
    <property type="entry name" value="FH2"/>
    <property type="match status" value="1"/>
</dbReference>
<dbReference type="PANTHER" id="PTHR46345:SF5">
    <property type="entry name" value="INVERTED FORMIN-2"/>
    <property type="match status" value="1"/>
</dbReference>
<dbReference type="AlphaFoldDB" id="A0AA35NX13"/>
<dbReference type="SUPFAM" id="SSF101447">
    <property type="entry name" value="Formin homology 2 domain (FH2 domain)"/>
    <property type="match status" value="1"/>
</dbReference>
<dbReference type="EMBL" id="OX395126">
    <property type="protein sequence ID" value="CAI5764665.1"/>
    <property type="molecule type" value="Genomic_DNA"/>
</dbReference>